<reference evidence="3 4" key="1">
    <citation type="submission" date="2017-09" db="EMBL/GenBank/DDBJ databases">
        <authorList>
            <person name="Ehlers B."/>
            <person name="Leendertz F.H."/>
        </authorList>
    </citation>
    <scope>NUCLEOTIDE SEQUENCE [LARGE SCALE GENOMIC DNA]</scope>
    <source>
        <strain evidence="3 4">DSM 18289</strain>
    </source>
</reference>
<dbReference type="InterPro" id="IPR052538">
    <property type="entry name" value="Flavonoid_dioxygenase-like"/>
</dbReference>
<feature type="domain" description="Cupin type-2" evidence="2">
    <location>
        <begin position="61"/>
        <end position="127"/>
    </location>
</feature>
<dbReference type="Proteomes" id="UP000219439">
    <property type="component" value="Unassembled WGS sequence"/>
</dbReference>
<evidence type="ECO:0000256" key="1">
    <source>
        <dbReference type="SAM" id="MobiDB-lite"/>
    </source>
</evidence>
<proteinExistence type="predicted"/>
<dbReference type="Pfam" id="PF07883">
    <property type="entry name" value="Cupin_2"/>
    <property type="match status" value="1"/>
</dbReference>
<keyword evidence="4" id="KW-1185">Reference proteome</keyword>
<dbReference type="EMBL" id="OBEL01000002">
    <property type="protein sequence ID" value="SNZ19445.1"/>
    <property type="molecule type" value="Genomic_DNA"/>
</dbReference>
<dbReference type="InterPro" id="IPR011051">
    <property type="entry name" value="RmlC_Cupin_sf"/>
</dbReference>
<dbReference type="PANTHER" id="PTHR43346:SF1">
    <property type="entry name" value="QUERCETIN 2,3-DIOXYGENASE-RELATED"/>
    <property type="match status" value="1"/>
</dbReference>
<accession>A0A285PCG5</accession>
<dbReference type="SUPFAM" id="SSF51182">
    <property type="entry name" value="RmlC-like cupins"/>
    <property type="match status" value="1"/>
</dbReference>
<evidence type="ECO:0000259" key="2">
    <source>
        <dbReference type="Pfam" id="PF07883"/>
    </source>
</evidence>
<dbReference type="CDD" id="cd02208">
    <property type="entry name" value="cupin_RmlC-like"/>
    <property type="match status" value="1"/>
</dbReference>
<dbReference type="PANTHER" id="PTHR43346">
    <property type="entry name" value="LIGAND BINDING DOMAIN PROTEIN, PUTATIVE (AFU_ORTHOLOGUE AFUA_6G14370)-RELATED"/>
    <property type="match status" value="1"/>
</dbReference>
<dbReference type="Gene3D" id="2.60.120.10">
    <property type="entry name" value="Jelly Rolls"/>
    <property type="match status" value="1"/>
</dbReference>
<organism evidence="3 4">
    <name type="scientific">Cohaesibacter gelatinilyticus</name>
    <dbReference type="NCBI Taxonomy" id="372072"/>
    <lineage>
        <taxon>Bacteria</taxon>
        <taxon>Pseudomonadati</taxon>
        <taxon>Pseudomonadota</taxon>
        <taxon>Alphaproteobacteria</taxon>
        <taxon>Hyphomicrobiales</taxon>
        <taxon>Cohaesibacteraceae</taxon>
    </lineage>
</organism>
<name>A0A285PCG5_9HYPH</name>
<evidence type="ECO:0000313" key="3">
    <source>
        <dbReference type="EMBL" id="SNZ19445.1"/>
    </source>
</evidence>
<sequence>MRLTERSEEKKKDHREESYMDKGITPSDGHIGEKAWNVVGHTYTPKLHSPNAFVWHAHIPDTTFVPPHIHPTQDEWINVLSGNLEIEFGHDEGNVTVHKAGPGDLVRMPMGKSHGIFNRSGADATCVFGVAPSRKLFDLFGALDGVTDPEELVRLSAMHEVDFLPPAPDAE</sequence>
<dbReference type="InterPro" id="IPR013096">
    <property type="entry name" value="Cupin_2"/>
</dbReference>
<feature type="compositionally biased region" description="Basic and acidic residues" evidence="1">
    <location>
        <begin position="1"/>
        <end position="20"/>
    </location>
</feature>
<feature type="region of interest" description="Disordered" evidence="1">
    <location>
        <begin position="1"/>
        <end position="31"/>
    </location>
</feature>
<dbReference type="InterPro" id="IPR014710">
    <property type="entry name" value="RmlC-like_jellyroll"/>
</dbReference>
<dbReference type="AlphaFoldDB" id="A0A285PCG5"/>
<gene>
    <name evidence="3" type="ORF">SAMN06265368_2530</name>
</gene>
<evidence type="ECO:0000313" key="4">
    <source>
        <dbReference type="Proteomes" id="UP000219439"/>
    </source>
</evidence>
<protein>
    <submittedName>
        <fullName evidence="3">Cupin domain-containing protein</fullName>
    </submittedName>
</protein>